<dbReference type="PANTHER" id="PTHR21137:SF35">
    <property type="entry name" value="ODORANT RECEPTOR 19A-RELATED"/>
    <property type="match status" value="1"/>
</dbReference>
<dbReference type="Pfam" id="PF02949">
    <property type="entry name" value="7tm_6"/>
    <property type="match status" value="1"/>
</dbReference>
<evidence type="ECO:0000256" key="10">
    <source>
        <dbReference type="RuleBase" id="RU351113"/>
    </source>
</evidence>
<organism evidence="11 12">
    <name type="scientific">Diabrotica virgifera virgifera</name>
    <name type="common">western corn rootworm</name>
    <dbReference type="NCBI Taxonomy" id="50390"/>
    <lineage>
        <taxon>Eukaryota</taxon>
        <taxon>Metazoa</taxon>
        <taxon>Ecdysozoa</taxon>
        <taxon>Arthropoda</taxon>
        <taxon>Hexapoda</taxon>
        <taxon>Insecta</taxon>
        <taxon>Pterygota</taxon>
        <taxon>Neoptera</taxon>
        <taxon>Endopterygota</taxon>
        <taxon>Coleoptera</taxon>
        <taxon>Polyphaga</taxon>
        <taxon>Cucujiformia</taxon>
        <taxon>Chrysomeloidea</taxon>
        <taxon>Chrysomelidae</taxon>
        <taxon>Galerucinae</taxon>
        <taxon>Diabroticina</taxon>
        <taxon>Diabroticites</taxon>
        <taxon>Diabrotica</taxon>
    </lineage>
</organism>
<protein>
    <recommendedName>
        <fullName evidence="10">Odorant receptor</fullName>
    </recommendedName>
</protein>
<evidence type="ECO:0000256" key="9">
    <source>
        <dbReference type="ARBA" id="ARBA00023224"/>
    </source>
</evidence>
<dbReference type="RefSeq" id="XP_050517837.1">
    <property type="nucleotide sequence ID" value="XM_050661880.1"/>
</dbReference>
<keyword evidence="9 10" id="KW-0807">Transducer</keyword>
<feature type="transmembrane region" description="Helical" evidence="10">
    <location>
        <begin position="75"/>
        <end position="93"/>
    </location>
</feature>
<evidence type="ECO:0000256" key="7">
    <source>
        <dbReference type="ARBA" id="ARBA00023136"/>
    </source>
</evidence>
<reference evidence="11" key="1">
    <citation type="submission" date="2025-05" db="UniProtKB">
        <authorList>
            <consortium name="EnsemblMetazoa"/>
        </authorList>
    </citation>
    <scope>IDENTIFICATION</scope>
</reference>
<evidence type="ECO:0000256" key="6">
    <source>
        <dbReference type="ARBA" id="ARBA00022989"/>
    </source>
</evidence>
<dbReference type="EnsemblMetazoa" id="XM_050661880.1">
    <property type="protein sequence ID" value="XP_050517837.1"/>
    <property type="gene ID" value="LOC126892363"/>
</dbReference>
<evidence type="ECO:0000313" key="12">
    <source>
        <dbReference type="Proteomes" id="UP001652700"/>
    </source>
</evidence>
<keyword evidence="3 10" id="KW-0716">Sensory transduction</keyword>
<dbReference type="InterPro" id="IPR004117">
    <property type="entry name" value="7tm6_olfct_rcpt"/>
</dbReference>
<evidence type="ECO:0000256" key="1">
    <source>
        <dbReference type="ARBA" id="ARBA00004651"/>
    </source>
</evidence>
<sequence>MLFERLGHRVLKTKDIARLFLWAPKALLKSLMLWPEKGMNLLLMRAYYIFLLSINLFVTYGIVQYTITYKDQFDKFAYGLCVCIIPILHLLKGPATCYNIKKMDLLVEQVMQYFWPYDLLGGHSQKYIESLFSYLKTLQLSFFILGLLYIGTILSSPLILATERSLPFPAKFDFDHTVSPVYEIMYVIQSFFIIFVAAILGLGVDLFVLAMCACAASQFKLVGHCFSLLGTPAVKNVNHKLDNMFSAEFCGEQDENKKLFIRCVKHQERLFRFVKDLNEAFNFIELGQLLLSLFGVCLNAFILLSNSALAQSLGSSLLALGFTLQLFLDCIIGTELVYQANLTSDYLFNSNWWSLDKKLKKDIAFVLQHSQRVQQLSAYKLYDMNMTSWMKVLKLAFSLFTVLNRVLK</sequence>
<feature type="transmembrane region" description="Helical" evidence="10">
    <location>
        <begin position="317"/>
        <end position="338"/>
    </location>
</feature>
<keyword evidence="7 10" id="KW-0472">Membrane</keyword>
<feature type="transmembrane region" description="Helical" evidence="10">
    <location>
        <begin position="140"/>
        <end position="161"/>
    </location>
</feature>
<feature type="transmembrane region" description="Helical" evidence="10">
    <location>
        <begin position="286"/>
        <end position="305"/>
    </location>
</feature>
<comment type="subcellular location">
    <subcellularLocation>
        <location evidence="1 10">Cell membrane</location>
        <topology evidence="1 10">Multi-pass membrane protein</topology>
    </subcellularLocation>
</comment>
<keyword evidence="12" id="KW-1185">Reference proteome</keyword>
<evidence type="ECO:0000256" key="4">
    <source>
        <dbReference type="ARBA" id="ARBA00022692"/>
    </source>
</evidence>
<evidence type="ECO:0000256" key="8">
    <source>
        <dbReference type="ARBA" id="ARBA00023170"/>
    </source>
</evidence>
<accession>A0ABM5L5X1</accession>
<dbReference type="PANTHER" id="PTHR21137">
    <property type="entry name" value="ODORANT RECEPTOR"/>
    <property type="match status" value="1"/>
</dbReference>
<comment type="caution">
    <text evidence="10">Lacks conserved residue(s) required for the propagation of feature annotation.</text>
</comment>
<keyword evidence="6 10" id="KW-1133">Transmembrane helix</keyword>
<proteinExistence type="inferred from homology"/>
<evidence type="ECO:0000313" key="11">
    <source>
        <dbReference type="EnsemblMetazoa" id="XP_050517837.1"/>
    </source>
</evidence>
<feature type="transmembrane region" description="Helical" evidence="10">
    <location>
        <begin position="46"/>
        <end position="63"/>
    </location>
</feature>
<dbReference type="Proteomes" id="UP001652700">
    <property type="component" value="Unplaced"/>
</dbReference>
<name>A0ABM5L5X1_DIAVI</name>
<comment type="similarity">
    <text evidence="10">Belongs to the insect chemoreceptor superfamily. Heteromeric odorant receptor channel (TC 1.A.69) family.</text>
</comment>
<evidence type="ECO:0000256" key="5">
    <source>
        <dbReference type="ARBA" id="ARBA00022725"/>
    </source>
</evidence>
<keyword evidence="8 10" id="KW-0675">Receptor</keyword>
<keyword evidence="5 10" id="KW-0552">Olfaction</keyword>
<keyword evidence="4 10" id="KW-0812">Transmembrane</keyword>
<keyword evidence="2" id="KW-1003">Cell membrane</keyword>
<evidence type="ECO:0000256" key="3">
    <source>
        <dbReference type="ARBA" id="ARBA00022606"/>
    </source>
</evidence>
<evidence type="ECO:0000256" key="2">
    <source>
        <dbReference type="ARBA" id="ARBA00022475"/>
    </source>
</evidence>
<feature type="transmembrane region" description="Helical" evidence="10">
    <location>
        <begin position="181"/>
        <end position="200"/>
    </location>
</feature>
<dbReference type="GeneID" id="126892363"/>